<organism evidence="2 3">
    <name type="scientific">Acholeplasma laidlawii</name>
    <dbReference type="NCBI Taxonomy" id="2148"/>
    <lineage>
        <taxon>Bacteria</taxon>
        <taxon>Bacillati</taxon>
        <taxon>Mycoplasmatota</taxon>
        <taxon>Mollicutes</taxon>
        <taxon>Acholeplasmatales</taxon>
        <taxon>Acholeplasmataceae</taxon>
        <taxon>Acholeplasma</taxon>
    </lineage>
</organism>
<dbReference type="Proteomes" id="UP000315938">
    <property type="component" value="Unassembled WGS sequence"/>
</dbReference>
<sequence>MRRLIGLVGLVVAGVVFASLFLGSFQAYMDAWESSSDLWTQVQAVVAVIWNTVYQPLLLLIVSLIALEGK</sequence>
<reference evidence="2 3" key="1">
    <citation type="submission" date="2019-07" db="EMBL/GenBank/DDBJ databases">
        <title>Genome sequence of Acholeplasma laidlawii strain with increased resistance to erythromycin.</title>
        <authorList>
            <person name="Medvedeva E.S."/>
            <person name="Baranova N.B."/>
            <person name="Siniagina M.N."/>
            <person name="Mouzykantov A."/>
            <person name="Chernova O.A."/>
            <person name="Chernov V.M."/>
        </authorList>
    </citation>
    <scope>NUCLEOTIDE SEQUENCE [LARGE SCALE GENOMIC DNA]</scope>
    <source>
        <strain evidence="2 3">PG8REry</strain>
    </source>
</reference>
<protein>
    <recommendedName>
        <fullName evidence="4">Integral membrane protein</fullName>
    </recommendedName>
</protein>
<keyword evidence="1" id="KW-1133">Transmembrane helix</keyword>
<dbReference type="RefSeq" id="WP_012242679.1">
    <property type="nucleotide sequence ID" value="NZ_CP103951.1"/>
</dbReference>
<keyword evidence="1" id="KW-0472">Membrane</keyword>
<evidence type="ECO:0008006" key="4">
    <source>
        <dbReference type="Google" id="ProtNLM"/>
    </source>
</evidence>
<evidence type="ECO:0000313" key="2">
    <source>
        <dbReference type="EMBL" id="TRX99821.1"/>
    </source>
</evidence>
<gene>
    <name evidence="2" type="ORF">FNV44_01935</name>
</gene>
<proteinExistence type="predicted"/>
<evidence type="ECO:0000256" key="1">
    <source>
        <dbReference type="SAM" id="Phobius"/>
    </source>
</evidence>
<dbReference type="AlphaFoldDB" id="A0A553IHZ4"/>
<dbReference type="EMBL" id="VKID01000001">
    <property type="protein sequence ID" value="TRX99821.1"/>
    <property type="molecule type" value="Genomic_DNA"/>
</dbReference>
<feature type="transmembrane region" description="Helical" evidence="1">
    <location>
        <begin position="43"/>
        <end position="67"/>
    </location>
</feature>
<comment type="caution">
    <text evidence="2">The sequence shown here is derived from an EMBL/GenBank/DDBJ whole genome shotgun (WGS) entry which is preliminary data.</text>
</comment>
<evidence type="ECO:0000313" key="3">
    <source>
        <dbReference type="Proteomes" id="UP000315938"/>
    </source>
</evidence>
<name>A0A553IHZ4_ACHLA</name>
<keyword evidence="1" id="KW-0812">Transmembrane</keyword>
<accession>A0A553IHZ4</accession>
<dbReference type="GeneID" id="41338894"/>